<organism evidence="1 2">
    <name type="scientific">Tetrahymena thermophila (strain SB210)</name>
    <dbReference type="NCBI Taxonomy" id="312017"/>
    <lineage>
        <taxon>Eukaryota</taxon>
        <taxon>Sar</taxon>
        <taxon>Alveolata</taxon>
        <taxon>Ciliophora</taxon>
        <taxon>Intramacronucleata</taxon>
        <taxon>Oligohymenophorea</taxon>
        <taxon>Hymenostomatida</taxon>
        <taxon>Tetrahymenina</taxon>
        <taxon>Tetrahymenidae</taxon>
        <taxon>Tetrahymena</taxon>
    </lineage>
</organism>
<protein>
    <submittedName>
        <fullName evidence="1">Uncharacterized protein</fullName>
    </submittedName>
</protein>
<evidence type="ECO:0000313" key="1">
    <source>
        <dbReference type="EMBL" id="EAR83490.2"/>
    </source>
</evidence>
<dbReference type="HOGENOM" id="CLU_646397_0_0_1"/>
<dbReference type="EMBL" id="GG662513">
    <property type="protein sequence ID" value="EAR83490.2"/>
    <property type="molecule type" value="Genomic_DNA"/>
</dbReference>
<evidence type="ECO:0000313" key="2">
    <source>
        <dbReference type="Proteomes" id="UP000009168"/>
    </source>
</evidence>
<reference evidence="2" key="1">
    <citation type="journal article" date="2006" name="PLoS Biol.">
        <title>Macronuclear genome sequence of the ciliate Tetrahymena thermophila, a model eukaryote.</title>
        <authorList>
            <person name="Eisen J.A."/>
            <person name="Coyne R.S."/>
            <person name="Wu M."/>
            <person name="Wu D."/>
            <person name="Thiagarajan M."/>
            <person name="Wortman J.R."/>
            <person name="Badger J.H."/>
            <person name="Ren Q."/>
            <person name="Amedeo P."/>
            <person name="Jones K.M."/>
            <person name="Tallon L.J."/>
            <person name="Delcher A.L."/>
            <person name="Salzberg S.L."/>
            <person name="Silva J.C."/>
            <person name="Haas B.J."/>
            <person name="Majoros W.H."/>
            <person name="Farzad M."/>
            <person name="Carlton J.M."/>
            <person name="Smith R.K. Jr."/>
            <person name="Garg J."/>
            <person name="Pearlman R.E."/>
            <person name="Karrer K.M."/>
            <person name="Sun L."/>
            <person name="Manning G."/>
            <person name="Elde N.C."/>
            <person name="Turkewitz A.P."/>
            <person name="Asai D.J."/>
            <person name="Wilkes D.E."/>
            <person name="Wang Y."/>
            <person name="Cai H."/>
            <person name="Collins K."/>
            <person name="Stewart B.A."/>
            <person name="Lee S.R."/>
            <person name="Wilamowska K."/>
            <person name="Weinberg Z."/>
            <person name="Ruzzo W.L."/>
            <person name="Wloga D."/>
            <person name="Gaertig J."/>
            <person name="Frankel J."/>
            <person name="Tsao C.-C."/>
            <person name="Gorovsky M.A."/>
            <person name="Keeling P.J."/>
            <person name="Waller R.F."/>
            <person name="Patron N.J."/>
            <person name="Cherry J.M."/>
            <person name="Stover N.A."/>
            <person name="Krieger C.J."/>
            <person name="del Toro C."/>
            <person name="Ryder H.F."/>
            <person name="Williamson S.C."/>
            <person name="Barbeau R.A."/>
            <person name="Hamilton E.P."/>
            <person name="Orias E."/>
        </authorList>
    </citation>
    <scope>NUCLEOTIDE SEQUENCE [LARGE SCALE GENOMIC DNA]</scope>
    <source>
        <strain evidence="2">SB210</strain>
    </source>
</reference>
<sequence length="425" mass="50415">MNKTRILDNVDTSENLLFKSLISRSLIKEVYQKPAYLMKIVNVLAYLLEIIESYCKQSIYSLSDFIVQYYQQKYPQNEQHQKQLTILFYSFYQQLHLSKELQLLDKLFQITMIDSHILLKFYLRLRKQTQIYLRNNRKVHEFFESEVLQFDDWTTIIGRIFKSNGIREIGYLVKDYNLIAKSLEKQKENSIEVIPFFRLCINYYNKNRQELIHEQGVLNKSFTQSFVSQQNKSVSQNIYIKSYASSLPIVKDYEEQENSQQQKQFLNKKSQNSTVSHIEDYLRKSSYDQKGEDNSTNIYRSLNQSNTLNNSQFHSPTINNQNVMIFHKDAENFYKKLHESSCSACKFDSPNISMISKQQQDQQQQKYMVLAEYTAQLQNQMKILLEKLLSNRNSVSDQELKQALQNLDIKHFKKSESVHAVNNIK</sequence>
<dbReference type="AlphaFoldDB" id="Q22E22"/>
<dbReference type="GeneID" id="7843365"/>
<dbReference type="eggNOG" id="ENOG502SWS2">
    <property type="taxonomic scope" value="Eukaryota"/>
</dbReference>
<name>Q22E22_TETTS</name>
<keyword evidence="2" id="KW-1185">Reference proteome</keyword>
<dbReference type="InParanoid" id="Q22E22"/>
<dbReference type="Proteomes" id="UP000009168">
    <property type="component" value="Unassembled WGS sequence"/>
</dbReference>
<accession>Q22E22</accession>
<dbReference type="RefSeq" id="XP_001031153.2">
    <property type="nucleotide sequence ID" value="XM_001031153.3"/>
</dbReference>
<dbReference type="KEGG" id="tet:TTHERM_00925360"/>
<proteinExistence type="predicted"/>
<gene>
    <name evidence="1" type="ORF">TTHERM_00925360</name>
</gene>